<name>A0A9E7KJQ5_9LILI</name>
<evidence type="ECO:0000313" key="2">
    <source>
        <dbReference type="EMBL" id="URE23438.1"/>
    </source>
</evidence>
<dbReference type="AlphaFoldDB" id="A0A9E7KJQ5"/>
<dbReference type="Proteomes" id="UP001055439">
    <property type="component" value="Chromosome 8"/>
</dbReference>
<gene>
    <name evidence="2" type="ORF">MUK42_13231</name>
</gene>
<evidence type="ECO:0000256" key="1">
    <source>
        <dbReference type="SAM" id="MobiDB-lite"/>
    </source>
</evidence>
<evidence type="ECO:0000313" key="3">
    <source>
        <dbReference type="Proteomes" id="UP001055439"/>
    </source>
</evidence>
<sequence length="40" mass="4201">MRSAWILGCSRRRSAPSAGGAPTGEAPAQPLPTVQHIKLM</sequence>
<dbReference type="EMBL" id="CP097510">
    <property type="protein sequence ID" value="URE23438.1"/>
    <property type="molecule type" value="Genomic_DNA"/>
</dbReference>
<protein>
    <submittedName>
        <fullName evidence="2">Uncharacterized protein</fullName>
    </submittedName>
</protein>
<proteinExistence type="predicted"/>
<feature type="region of interest" description="Disordered" evidence="1">
    <location>
        <begin position="1"/>
        <end position="40"/>
    </location>
</feature>
<reference evidence="2" key="1">
    <citation type="submission" date="2022-05" db="EMBL/GenBank/DDBJ databases">
        <title>The Musa troglodytarum L. genome provides insights into the mechanism of non-climacteric behaviour and enrichment of carotenoids.</title>
        <authorList>
            <person name="Wang J."/>
        </authorList>
    </citation>
    <scope>NUCLEOTIDE SEQUENCE</scope>
    <source>
        <tissue evidence="2">Leaf</tissue>
    </source>
</reference>
<dbReference type="OrthoDB" id="8062037at2759"/>
<organism evidence="2 3">
    <name type="scientific">Musa troglodytarum</name>
    <name type="common">fe'i banana</name>
    <dbReference type="NCBI Taxonomy" id="320322"/>
    <lineage>
        <taxon>Eukaryota</taxon>
        <taxon>Viridiplantae</taxon>
        <taxon>Streptophyta</taxon>
        <taxon>Embryophyta</taxon>
        <taxon>Tracheophyta</taxon>
        <taxon>Spermatophyta</taxon>
        <taxon>Magnoliopsida</taxon>
        <taxon>Liliopsida</taxon>
        <taxon>Zingiberales</taxon>
        <taxon>Musaceae</taxon>
        <taxon>Musa</taxon>
    </lineage>
</organism>
<keyword evidence="3" id="KW-1185">Reference proteome</keyword>
<accession>A0A9E7KJQ5</accession>